<dbReference type="PROSITE" id="PS50889">
    <property type="entry name" value="S4"/>
    <property type="match status" value="1"/>
</dbReference>
<evidence type="ECO:0000256" key="1">
    <source>
        <dbReference type="ARBA" id="ARBA00010876"/>
    </source>
</evidence>
<dbReference type="Pfam" id="PF00849">
    <property type="entry name" value="PseudoU_synth_2"/>
    <property type="match status" value="1"/>
</dbReference>
<dbReference type="PROSITE" id="PS01129">
    <property type="entry name" value="PSI_RLU"/>
    <property type="match status" value="1"/>
</dbReference>
<dbReference type="InterPro" id="IPR050188">
    <property type="entry name" value="RluA_PseudoU_synthase"/>
</dbReference>
<dbReference type="InterPro" id="IPR020103">
    <property type="entry name" value="PsdUridine_synth_cat_dom_sf"/>
</dbReference>
<dbReference type="EMBL" id="FPHG01000022">
    <property type="protein sequence ID" value="SFV54254.1"/>
    <property type="molecule type" value="Genomic_DNA"/>
</dbReference>
<comment type="similarity">
    <text evidence="1">Belongs to the pseudouridine synthase RluA family.</text>
</comment>
<gene>
    <name evidence="4" type="ORF">MNB_SV-9-991</name>
</gene>
<dbReference type="PANTHER" id="PTHR21600:SF44">
    <property type="entry name" value="RIBOSOMAL LARGE SUBUNIT PSEUDOURIDINE SYNTHASE D"/>
    <property type="match status" value="1"/>
</dbReference>
<keyword evidence="4" id="KW-0456">Lyase</keyword>
<keyword evidence="2" id="KW-0413">Isomerase</keyword>
<sequence>MPFVKKSFKVDRPIKAFLYLIRSFNYSQGEAQRLIARGRLLINNISMKDSSKVIYGDIEIVYFEPKGRGVKPIFQTNDFMIFEKDSGILVHPNTMATEYSMLDDIREVAGDYANGVHRIDMETSGLLMASKHKKSESSLKGLFEKRVIKKSYLAWVYGKVTKPFNVDKSISIRDDYTTSKHKVKIDSNGKSAYTEFFPLLYNKDLDASLISCFPHTGRTHQIRIHLFDMGYPILGDPIYGTEFNASDRYLEGKISTEDRFKYTGASRLMLHAQSLKFFYKNNFIIESKINFENMKSKICPKKDRI</sequence>
<dbReference type="CDD" id="cd02869">
    <property type="entry name" value="PseudoU_synth_RluA_like"/>
    <property type="match status" value="1"/>
</dbReference>
<feature type="domain" description="Pseudouridine synthase RsuA/RluA-like" evidence="3">
    <location>
        <begin position="78"/>
        <end position="226"/>
    </location>
</feature>
<dbReference type="AlphaFoldDB" id="A0A1W1BL33"/>
<organism evidence="4">
    <name type="scientific">hydrothermal vent metagenome</name>
    <dbReference type="NCBI Taxonomy" id="652676"/>
    <lineage>
        <taxon>unclassified sequences</taxon>
        <taxon>metagenomes</taxon>
        <taxon>ecological metagenomes</taxon>
    </lineage>
</organism>
<dbReference type="Gene3D" id="3.30.2350.10">
    <property type="entry name" value="Pseudouridine synthase"/>
    <property type="match status" value="1"/>
</dbReference>
<dbReference type="PANTHER" id="PTHR21600">
    <property type="entry name" value="MITOCHONDRIAL RNA PSEUDOURIDINE SYNTHASE"/>
    <property type="match status" value="1"/>
</dbReference>
<name>A0A1W1BL33_9ZZZZ</name>
<dbReference type="GO" id="GO:0000455">
    <property type="term" value="P:enzyme-directed rRNA pseudouridine synthesis"/>
    <property type="evidence" value="ECO:0007669"/>
    <property type="project" value="TreeGrafter"/>
</dbReference>
<evidence type="ECO:0000256" key="2">
    <source>
        <dbReference type="ARBA" id="ARBA00023235"/>
    </source>
</evidence>
<reference evidence="4" key="1">
    <citation type="submission" date="2016-10" db="EMBL/GenBank/DDBJ databases">
        <authorList>
            <person name="de Groot N.N."/>
        </authorList>
    </citation>
    <scope>NUCLEOTIDE SEQUENCE</scope>
</reference>
<dbReference type="GO" id="GO:0009982">
    <property type="term" value="F:pseudouridine synthase activity"/>
    <property type="evidence" value="ECO:0007669"/>
    <property type="project" value="InterPro"/>
</dbReference>
<protein>
    <submittedName>
        <fullName evidence="4">Putative ribosomal pseudouridine synthase</fullName>
        <ecNumber evidence="4">4.2.1.70</ecNumber>
    </submittedName>
</protein>
<dbReference type="SUPFAM" id="SSF55120">
    <property type="entry name" value="Pseudouridine synthase"/>
    <property type="match status" value="1"/>
</dbReference>
<dbReference type="GO" id="GO:0004730">
    <property type="term" value="F:pseudouridylate synthase activity"/>
    <property type="evidence" value="ECO:0007669"/>
    <property type="project" value="UniProtKB-EC"/>
</dbReference>
<dbReference type="EC" id="4.2.1.70" evidence="4"/>
<dbReference type="InterPro" id="IPR006145">
    <property type="entry name" value="PsdUridine_synth_RsuA/RluA"/>
</dbReference>
<accession>A0A1W1BL33</accession>
<evidence type="ECO:0000313" key="4">
    <source>
        <dbReference type="EMBL" id="SFV54254.1"/>
    </source>
</evidence>
<dbReference type="InterPro" id="IPR006224">
    <property type="entry name" value="PsdUridine_synth_RluA-like_CS"/>
</dbReference>
<evidence type="ECO:0000259" key="3">
    <source>
        <dbReference type="Pfam" id="PF00849"/>
    </source>
</evidence>
<dbReference type="GO" id="GO:0003723">
    <property type="term" value="F:RNA binding"/>
    <property type="evidence" value="ECO:0007669"/>
    <property type="project" value="InterPro"/>
</dbReference>
<proteinExistence type="inferred from homology"/>